<name>J8DMB4_BACCE</name>
<accession>J8DMB4</accession>
<dbReference type="Gene3D" id="1.10.10.10">
    <property type="entry name" value="Winged helix-like DNA-binding domain superfamily/Winged helix DNA-binding domain"/>
    <property type="match status" value="1"/>
</dbReference>
<gene>
    <name evidence="3" type="ORF">IGC_03673</name>
</gene>
<keyword evidence="1" id="KW-0175">Coiled coil</keyword>
<protein>
    <recommendedName>
        <fullName evidence="2">Transcription regulator PadR N-terminal domain-containing protein</fullName>
    </recommendedName>
</protein>
<dbReference type="InterPro" id="IPR005149">
    <property type="entry name" value="Tscrpt_reg_PadR_N"/>
</dbReference>
<dbReference type="InterPro" id="IPR036388">
    <property type="entry name" value="WH-like_DNA-bd_sf"/>
</dbReference>
<evidence type="ECO:0000259" key="2">
    <source>
        <dbReference type="Pfam" id="PF03551"/>
    </source>
</evidence>
<evidence type="ECO:0000256" key="1">
    <source>
        <dbReference type="SAM" id="Coils"/>
    </source>
</evidence>
<dbReference type="Gene3D" id="6.10.140.1570">
    <property type="match status" value="1"/>
</dbReference>
<dbReference type="AlphaFoldDB" id="J8DMB4"/>
<evidence type="ECO:0000313" key="3">
    <source>
        <dbReference type="EMBL" id="EJQ77374.1"/>
    </source>
</evidence>
<feature type="coiled-coil region" evidence="1">
    <location>
        <begin position="164"/>
        <end position="191"/>
    </location>
</feature>
<organism evidence="3 4">
    <name type="scientific">Bacillus cereus HuA4-10</name>
    <dbReference type="NCBI Taxonomy" id="1053206"/>
    <lineage>
        <taxon>Bacteria</taxon>
        <taxon>Bacillati</taxon>
        <taxon>Bacillota</taxon>
        <taxon>Bacilli</taxon>
        <taxon>Bacillales</taxon>
        <taxon>Bacillaceae</taxon>
        <taxon>Bacillus</taxon>
        <taxon>Bacillus cereus group</taxon>
    </lineage>
</organism>
<reference evidence="3 4" key="1">
    <citation type="submission" date="2012-04" db="EMBL/GenBank/DDBJ databases">
        <title>The Genome Sequence of Bacillus cereus HuA4-10.</title>
        <authorList>
            <consortium name="The Broad Institute Genome Sequencing Platform"/>
            <consortium name="The Broad Institute Genome Sequencing Center for Infectious Disease"/>
            <person name="Feldgarden M."/>
            <person name="Van der Auwera G.A."/>
            <person name="Mahillon J."/>
            <person name="Duprez V."/>
            <person name="Timmery S."/>
            <person name="Mattelet C."/>
            <person name="Dierick K."/>
            <person name="Sun M."/>
            <person name="Yu Z."/>
            <person name="Zhu L."/>
            <person name="Hu X."/>
            <person name="Shank E.B."/>
            <person name="Swiecicka I."/>
            <person name="Hansen B.M."/>
            <person name="Andrup L."/>
            <person name="Young S.K."/>
            <person name="Zeng Q."/>
            <person name="Gargeya S."/>
            <person name="Fitzgerald M."/>
            <person name="Haas B."/>
            <person name="Abouelleil A."/>
            <person name="Alvarado L."/>
            <person name="Arachchi H.M."/>
            <person name="Berlin A."/>
            <person name="Chapman S.B."/>
            <person name="Goldberg J."/>
            <person name="Griggs A."/>
            <person name="Gujja S."/>
            <person name="Hansen M."/>
            <person name="Howarth C."/>
            <person name="Imamovic A."/>
            <person name="Larimer J."/>
            <person name="McCowen C."/>
            <person name="Montmayeur A."/>
            <person name="Murphy C."/>
            <person name="Neiman D."/>
            <person name="Pearson M."/>
            <person name="Priest M."/>
            <person name="Roberts A."/>
            <person name="Saif S."/>
            <person name="Shea T."/>
            <person name="Sisk P."/>
            <person name="Sykes S."/>
            <person name="Wortman J."/>
            <person name="Nusbaum C."/>
            <person name="Birren B."/>
        </authorList>
    </citation>
    <scope>NUCLEOTIDE SEQUENCE [LARGE SCALE GENOMIC DNA]</scope>
    <source>
        <strain evidence="3 4">HuA4-10</strain>
    </source>
</reference>
<dbReference type="Pfam" id="PF03551">
    <property type="entry name" value="PadR"/>
    <property type="match status" value="1"/>
</dbReference>
<dbReference type="InterPro" id="IPR036390">
    <property type="entry name" value="WH_DNA-bd_sf"/>
</dbReference>
<dbReference type="Proteomes" id="UP000006977">
    <property type="component" value="Unassembled WGS sequence"/>
</dbReference>
<comment type="caution">
    <text evidence="3">The sequence shown here is derived from an EMBL/GenBank/DDBJ whole genome shotgun (WGS) entry which is preliminary data.</text>
</comment>
<dbReference type="PANTHER" id="PTHR43252:SF6">
    <property type="entry name" value="NEGATIVE TRANSCRIPTION REGULATOR PADR"/>
    <property type="match status" value="1"/>
</dbReference>
<dbReference type="PANTHER" id="PTHR43252">
    <property type="entry name" value="TRANSCRIPTIONAL REGULATOR YQJI"/>
    <property type="match status" value="1"/>
</dbReference>
<proteinExistence type="predicted"/>
<evidence type="ECO:0000313" key="4">
    <source>
        <dbReference type="Proteomes" id="UP000006977"/>
    </source>
</evidence>
<sequence length="191" mass="22710">MIIDYILCGGLILKGRDVVLGLLMEKELSGYDIKIVFEDVFTYFFDGSFGMIYPTLRQLEKEGKIKKEIVMQEGKPNKKMYFITDEGREEFYKYMQTDVEKDVLRSDFLMRMYFGNYSDDRAIKKWIEDEIERKEAYIADLRLKYEKWREGITFVEEISLDVGIASYSAQVEMLKRKLQQLEAKENNKTEE</sequence>
<dbReference type="SUPFAM" id="SSF46785">
    <property type="entry name" value="Winged helix' DNA-binding domain"/>
    <property type="match status" value="1"/>
</dbReference>
<feature type="domain" description="Transcription regulator PadR N-terminal" evidence="2">
    <location>
        <begin position="19"/>
        <end position="91"/>
    </location>
</feature>
<dbReference type="HOGENOM" id="CLU_089258_1_0_9"/>
<dbReference type="EMBL" id="AHEA01000026">
    <property type="protein sequence ID" value="EJQ77374.1"/>
    <property type="molecule type" value="Genomic_DNA"/>
</dbReference>
<dbReference type="PATRIC" id="fig|1053206.3.peg.3746"/>